<organism evidence="1 2">
    <name type="scientific">Chryseobacterium limigenitum</name>
    <dbReference type="NCBI Taxonomy" id="1612149"/>
    <lineage>
        <taxon>Bacteria</taxon>
        <taxon>Pseudomonadati</taxon>
        <taxon>Bacteroidota</taxon>
        <taxon>Flavobacteriia</taxon>
        <taxon>Flavobacteriales</taxon>
        <taxon>Weeksellaceae</taxon>
        <taxon>Chryseobacterium group</taxon>
        <taxon>Chryseobacterium</taxon>
    </lineage>
</organism>
<accession>A0A1K2IS03</accession>
<reference evidence="2" key="1">
    <citation type="submission" date="2016-10" db="EMBL/GenBank/DDBJ databases">
        <authorList>
            <person name="Varghese N."/>
            <person name="Submissions S."/>
        </authorList>
    </citation>
    <scope>NUCLEOTIDE SEQUENCE [LARGE SCALE GENOMIC DNA]</scope>
    <source>
        <strain evidence="2">SUR2</strain>
    </source>
</reference>
<dbReference type="Proteomes" id="UP000182034">
    <property type="component" value="Unassembled WGS sequence"/>
</dbReference>
<proteinExistence type="predicted"/>
<gene>
    <name evidence="1" type="ORF">SAMN05216324_10747</name>
</gene>
<evidence type="ECO:0000313" key="1">
    <source>
        <dbReference type="EMBL" id="SFZ94499.1"/>
    </source>
</evidence>
<name>A0A1K2IS03_9FLAO</name>
<dbReference type="AlphaFoldDB" id="A0A1K2IS03"/>
<evidence type="ECO:0000313" key="2">
    <source>
        <dbReference type="Proteomes" id="UP000182034"/>
    </source>
</evidence>
<keyword evidence="2" id="KW-1185">Reference proteome</keyword>
<evidence type="ECO:0008006" key="3">
    <source>
        <dbReference type="Google" id="ProtNLM"/>
    </source>
</evidence>
<sequence>MLFLPIFFLGQQNDDLTDPMKIAMKDIHNKDFKSAIINLDKSLKIYPKNPSALYFKGCK</sequence>
<protein>
    <recommendedName>
        <fullName evidence="3">Tetratricopeptide repeat-containing protein</fullName>
    </recommendedName>
</protein>
<dbReference type="STRING" id="1612149.SAMN05216324_10747"/>
<dbReference type="EMBL" id="FPKW01000007">
    <property type="protein sequence ID" value="SFZ94499.1"/>
    <property type="molecule type" value="Genomic_DNA"/>
</dbReference>